<sequence length="353" mass="41630">MENLENQGLFGAVKQLIEESRRNVALAVNEEITLLHYRVGTQINREILKDNRAEYGKKVLRDLSIRLVADYGPGWSEKHLRHCIKFESVFPDYSIVSALRRQLSWTHFKTLMYIENPLKREFYIELCKMERWSSRQLQERIQSMLYERTAISKKPEDVIVNDLHLLKSEQKLNPDLVFKDPYFLDFLGLKDTYSEKDLEASIIVELQRFIIEMGSDFAFMARQKRITIDHRDYFIDLLFYHRRLKCLVAVDLKMGEFEAGFKGQMEFYLRFLEKYEKIEGENEPIGLILCSGKRSEHIELMQLGKSNIRVADYLTALPSRQVLQEKLHKAVEIARHKMGQRDLSNIKTGQLND</sequence>
<dbReference type="RefSeq" id="WP_353717791.1">
    <property type="nucleotide sequence ID" value="NZ_CP159289.1"/>
</dbReference>
<gene>
    <name evidence="3" type="ORF">ABV298_19175</name>
</gene>
<accession>A0AAU8FD71</accession>
<dbReference type="InterPro" id="IPR009362">
    <property type="entry name" value="YhcG_C"/>
</dbReference>
<evidence type="ECO:0000259" key="1">
    <source>
        <dbReference type="Pfam" id="PF06250"/>
    </source>
</evidence>
<dbReference type="InterPro" id="IPR053148">
    <property type="entry name" value="PD-DEXK-like_domain"/>
</dbReference>
<dbReference type="PANTHER" id="PTHR30547:SF5">
    <property type="entry name" value="NUCLEASE YHCG-RELATED"/>
    <property type="match status" value="1"/>
</dbReference>
<dbReference type="PANTHER" id="PTHR30547">
    <property type="entry name" value="UNCHARACTERIZED PROTEIN YHCG-RELATED"/>
    <property type="match status" value="1"/>
</dbReference>
<name>A0AAU8FD71_9BACT</name>
<dbReference type="AlphaFoldDB" id="A0AAU8FD71"/>
<dbReference type="Pfam" id="PF17761">
    <property type="entry name" value="DUF1016_N"/>
    <property type="match status" value="1"/>
</dbReference>
<feature type="domain" description="YhcG PDDEXK nuclease" evidence="1">
    <location>
        <begin position="177"/>
        <end position="327"/>
    </location>
</feature>
<dbReference type="GO" id="GO:0003676">
    <property type="term" value="F:nucleic acid binding"/>
    <property type="evidence" value="ECO:0007669"/>
    <property type="project" value="InterPro"/>
</dbReference>
<dbReference type="InterPro" id="IPR041527">
    <property type="entry name" value="YhcG_N"/>
</dbReference>
<dbReference type="EMBL" id="CP159289">
    <property type="protein sequence ID" value="XCH22459.1"/>
    <property type="molecule type" value="Genomic_DNA"/>
</dbReference>
<feature type="domain" description="YhcG N-terminal" evidence="2">
    <location>
        <begin position="13"/>
        <end position="148"/>
    </location>
</feature>
<organism evidence="3">
    <name type="scientific">Dyadobacter sp. 676</name>
    <dbReference type="NCBI Taxonomy" id="3088362"/>
    <lineage>
        <taxon>Bacteria</taxon>
        <taxon>Pseudomonadati</taxon>
        <taxon>Bacteroidota</taxon>
        <taxon>Cytophagia</taxon>
        <taxon>Cytophagales</taxon>
        <taxon>Spirosomataceae</taxon>
        <taxon>Dyadobacter</taxon>
    </lineage>
</organism>
<reference evidence="3" key="1">
    <citation type="submission" date="2024-06" db="EMBL/GenBank/DDBJ databases">
        <title>Sequencing and assembly of the genome of Dyadobacter sp. strain 676, a symbiont of Cyamopsis tetragonoloba.</title>
        <authorList>
            <person name="Guro P."/>
            <person name="Sazanova A."/>
            <person name="Kuznetsova I."/>
            <person name="Belimov A."/>
            <person name="Safronova V."/>
        </authorList>
    </citation>
    <scope>NUCLEOTIDE SEQUENCE</scope>
    <source>
        <strain evidence="3">676</strain>
    </source>
</reference>
<proteinExistence type="predicted"/>
<dbReference type="Gene3D" id="3.40.1350.10">
    <property type="match status" value="1"/>
</dbReference>
<evidence type="ECO:0000313" key="3">
    <source>
        <dbReference type="EMBL" id="XCH22459.1"/>
    </source>
</evidence>
<dbReference type="InterPro" id="IPR011856">
    <property type="entry name" value="tRNA_endonuc-like_dom_sf"/>
</dbReference>
<protein>
    <submittedName>
        <fullName evidence="3">PDDEXK nuclease domain-containing protein</fullName>
    </submittedName>
</protein>
<dbReference type="Pfam" id="PF06250">
    <property type="entry name" value="YhcG_C"/>
    <property type="match status" value="1"/>
</dbReference>
<evidence type="ECO:0000259" key="2">
    <source>
        <dbReference type="Pfam" id="PF17761"/>
    </source>
</evidence>